<keyword evidence="2" id="KW-1185">Reference proteome</keyword>
<evidence type="ECO:0000313" key="2">
    <source>
        <dbReference type="Proteomes" id="UP000265520"/>
    </source>
</evidence>
<feature type="non-terminal residue" evidence="1">
    <location>
        <position position="1"/>
    </location>
</feature>
<name>A0A392PZ10_9FABA</name>
<dbReference type="EMBL" id="LXQA010103249">
    <property type="protein sequence ID" value="MCI16967.1"/>
    <property type="molecule type" value="Genomic_DNA"/>
</dbReference>
<organism evidence="1 2">
    <name type="scientific">Trifolium medium</name>
    <dbReference type="NCBI Taxonomy" id="97028"/>
    <lineage>
        <taxon>Eukaryota</taxon>
        <taxon>Viridiplantae</taxon>
        <taxon>Streptophyta</taxon>
        <taxon>Embryophyta</taxon>
        <taxon>Tracheophyta</taxon>
        <taxon>Spermatophyta</taxon>
        <taxon>Magnoliopsida</taxon>
        <taxon>eudicotyledons</taxon>
        <taxon>Gunneridae</taxon>
        <taxon>Pentapetalae</taxon>
        <taxon>rosids</taxon>
        <taxon>fabids</taxon>
        <taxon>Fabales</taxon>
        <taxon>Fabaceae</taxon>
        <taxon>Papilionoideae</taxon>
        <taxon>50 kb inversion clade</taxon>
        <taxon>NPAAA clade</taxon>
        <taxon>Hologalegina</taxon>
        <taxon>IRL clade</taxon>
        <taxon>Trifolieae</taxon>
        <taxon>Trifolium</taxon>
    </lineage>
</organism>
<dbReference type="Proteomes" id="UP000265520">
    <property type="component" value="Unassembled WGS sequence"/>
</dbReference>
<protein>
    <submittedName>
        <fullName evidence="1">Uncharacterized protein</fullName>
    </submittedName>
</protein>
<proteinExistence type="predicted"/>
<reference evidence="1 2" key="1">
    <citation type="journal article" date="2018" name="Front. Plant Sci.">
        <title>Red Clover (Trifolium pratense) and Zigzag Clover (T. medium) - A Picture of Genomic Similarities and Differences.</title>
        <authorList>
            <person name="Dluhosova J."/>
            <person name="Istvanek J."/>
            <person name="Nedelnik J."/>
            <person name="Repkova J."/>
        </authorList>
    </citation>
    <scope>NUCLEOTIDE SEQUENCE [LARGE SCALE GENOMIC DNA]</scope>
    <source>
        <strain evidence="2">cv. 10/8</strain>
        <tissue evidence="1">Leaf</tissue>
    </source>
</reference>
<comment type="caution">
    <text evidence="1">The sequence shown here is derived from an EMBL/GenBank/DDBJ whole genome shotgun (WGS) entry which is preliminary data.</text>
</comment>
<dbReference type="AlphaFoldDB" id="A0A392PZ10"/>
<accession>A0A392PZ10</accession>
<sequence>DSTGIGLSKMVYDVKDLRAACTVTSGWFSSAC</sequence>
<evidence type="ECO:0000313" key="1">
    <source>
        <dbReference type="EMBL" id="MCI16967.1"/>
    </source>
</evidence>